<dbReference type="SUPFAM" id="SSF50978">
    <property type="entry name" value="WD40 repeat-like"/>
    <property type="match status" value="1"/>
</dbReference>
<reference evidence="2" key="1">
    <citation type="submission" date="2018-10" db="EMBL/GenBank/DDBJ databases">
        <title>FDA dAtabase for Regulatory Grade micrObial Sequences (FDA-ARGOS): Supporting development and validation of Infectious Disease Dx tests.</title>
        <authorList>
            <person name="Minogue T."/>
            <person name="Wolcott M."/>
            <person name="Wasieloski L."/>
            <person name="Aguilar W."/>
            <person name="Moore D."/>
            <person name="Tallon L."/>
            <person name="Sadzewicz L."/>
            <person name="Sengamalay N."/>
            <person name="Ott S."/>
            <person name="Godinez A."/>
            <person name="Nagaraj S."/>
            <person name="Vavikolanu K."/>
            <person name="Vyas G."/>
            <person name="Nadendla S."/>
            <person name="George J."/>
            <person name="Sichtig H."/>
        </authorList>
    </citation>
    <scope>NUCLEOTIDE SEQUENCE [LARGE SCALE GENOMIC DNA]</scope>
    <source>
        <strain evidence="2">FDAARGOS_343</strain>
    </source>
</reference>
<evidence type="ECO:0000313" key="1">
    <source>
        <dbReference type="EMBL" id="TRZ38134.1"/>
    </source>
</evidence>
<comment type="caution">
    <text evidence="1">The sequence shown here is derived from an EMBL/GenBank/DDBJ whole genome shotgun (WGS) entry which is preliminary data.</text>
</comment>
<dbReference type="InterPro" id="IPR036322">
    <property type="entry name" value="WD40_repeat_dom_sf"/>
</dbReference>
<dbReference type="AlphaFoldDB" id="A0A553SMB5"/>
<protein>
    <submittedName>
        <fullName evidence="1">Uncharacterized protein</fullName>
    </submittedName>
</protein>
<evidence type="ECO:0000313" key="2">
    <source>
        <dbReference type="Proteomes" id="UP000319837"/>
    </source>
</evidence>
<gene>
    <name evidence="1" type="ORF">CEQ21_22250</name>
</gene>
<dbReference type="Proteomes" id="UP000319837">
    <property type="component" value="Unassembled WGS sequence"/>
</dbReference>
<organism evidence="1 2">
    <name type="scientific">Niallia circulans</name>
    <name type="common">Bacillus circulans</name>
    <dbReference type="NCBI Taxonomy" id="1397"/>
    <lineage>
        <taxon>Bacteria</taxon>
        <taxon>Bacillati</taxon>
        <taxon>Bacillota</taxon>
        <taxon>Bacilli</taxon>
        <taxon>Bacillales</taxon>
        <taxon>Bacillaceae</taxon>
        <taxon>Niallia</taxon>
    </lineage>
</organism>
<sequence>MKNNMALHEGHSVDFGPSAVVIDSDEMVIGSDDDVFIYDLKDFRLKNPFRFKQTPTCCLAVCLSNLQNNSNKQLEKALPFVCTLFMLE</sequence>
<dbReference type="EMBL" id="RIBP01000004">
    <property type="protein sequence ID" value="TRZ38134.1"/>
    <property type="molecule type" value="Genomic_DNA"/>
</dbReference>
<accession>A0A553SMB5</accession>
<name>A0A553SMB5_NIACI</name>
<proteinExistence type="predicted"/>